<dbReference type="EMBL" id="RHIB01000001">
    <property type="protein sequence ID" value="RNA69377.1"/>
    <property type="molecule type" value="Genomic_DNA"/>
</dbReference>
<organism evidence="1 2">
    <name type="scientific">Alteribacter keqinensis</name>
    <dbReference type="NCBI Taxonomy" id="2483800"/>
    <lineage>
        <taxon>Bacteria</taxon>
        <taxon>Bacillati</taxon>
        <taxon>Bacillota</taxon>
        <taxon>Bacilli</taxon>
        <taxon>Bacillales</taxon>
        <taxon>Bacillaceae</taxon>
        <taxon>Alteribacter</taxon>
    </lineage>
</organism>
<name>A0A3M7TUY7_9BACI</name>
<keyword evidence="2" id="KW-1185">Reference proteome</keyword>
<comment type="caution">
    <text evidence="1">The sequence shown here is derived from an EMBL/GenBank/DDBJ whole genome shotgun (WGS) entry which is preliminary data.</text>
</comment>
<protein>
    <submittedName>
        <fullName evidence="1">Uncharacterized protein</fullName>
    </submittedName>
</protein>
<evidence type="ECO:0000313" key="2">
    <source>
        <dbReference type="Proteomes" id="UP000278746"/>
    </source>
</evidence>
<dbReference type="Proteomes" id="UP000278746">
    <property type="component" value="Unassembled WGS sequence"/>
</dbReference>
<dbReference type="AlphaFoldDB" id="A0A3M7TUY7"/>
<evidence type="ECO:0000313" key="1">
    <source>
        <dbReference type="EMBL" id="RNA69377.1"/>
    </source>
</evidence>
<accession>A0A3M7TUY7</accession>
<reference evidence="1 2" key="1">
    <citation type="submission" date="2018-10" db="EMBL/GenBank/DDBJ databases">
        <title>Bacillus Keqinensis sp. nov., a moderately halophilic bacterium isolated from a saline-alkaline lake.</title>
        <authorList>
            <person name="Wang H."/>
        </authorList>
    </citation>
    <scope>NUCLEOTIDE SEQUENCE [LARGE SCALE GENOMIC DNA]</scope>
    <source>
        <strain evidence="1 2">KQ-3</strain>
    </source>
</reference>
<gene>
    <name evidence="1" type="ORF">EBO34_05405</name>
</gene>
<proteinExistence type="predicted"/>
<dbReference type="RefSeq" id="WP_122896897.1">
    <property type="nucleotide sequence ID" value="NZ_RHIB01000001.1"/>
</dbReference>
<sequence>MFKSGDTVYVNKHGRSEYVGKGTVKEACKTPEELQRYFSETHPFFDTYTSWIQKGKTIYIVDLESNIGTAGFLEQELSHELIEV</sequence>
<dbReference type="OrthoDB" id="2883079at2"/>